<feature type="transmembrane region" description="Helical" evidence="8">
    <location>
        <begin position="151"/>
        <end position="172"/>
    </location>
</feature>
<feature type="transmembrane region" description="Helical" evidence="8">
    <location>
        <begin position="54"/>
        <end position="80"/>
    </location>
</feature>
<comment type="subcellular location">
    <subcellularLocation>
        <location evidence="1">Golgi apparatus membrane</location>
        <topology evidence="1">Multi-pass membrane protein</topology>
    </subcellularLocation>
</comment>
<keyword evidence="4 8" id="KW-0812">Transmembrane</keyword>
<dbReference type="Proteomes" id="UP001497525">
    <property type="component" value="Unassembled WGS sequence"/>
</dbReference>
<dbReference type="GO" id="GO:0000139">
    <property type="term" value="C:Golgi membrane"/>
    <property type="evidence" value="ECO:0007669"/>
    <property type="project" value="UniProtKB-SubCell"/>
</dbReference>
<sequence>MKTGRLHFLPWIERFSPADLLTDGLRTRMTEYFTAGAEKEPVIGKPMKATDSSLCLTSIFTVVACALPPAALIYCVLLSISKGTCLATHCTDANFLPSLSAAVSDEDPQRSVWSTAVLFSSACRLYVLPFVTASYMQTFSRFLKSDYSHVILLNSAFGFAEIISLNAMSMFSSTYRYEAHRDCLTVFVFCSVMYMAFDVSLLSRLRIRLHGKDLKSNVEAKKRIFAVYVLLLAVVGLCYYVHITYCPAYVTHTPHTNLVKRVECTPTGMLELSFIIFCEALDQLRDTQR</sequence>
<dbReference type="GO" id="GO:0005789">
    <property type="term" value="C:endoplasmic reticulum membrane"/>
    <property type="evidence" value="ECO:0007669"/>
    <property type="project" value="TreeGrafter"/>
</dbReference>
<dbReference type="Pfam" id="PF10277">
    <property type="entry name" value="Frag1"/>
    <property type="match status" value="1"/>
</dbReference>
<keyword evidence="5 8" id="KW-1133">Transmembrane helix</keyword>
<evidence type="ECO:0000256" key="3">
    <source>
        <dbReference type="ARBA" id="ARBA00022502"/>
    </source>
</evidence>
<name>A0AAV2T354_CALDB</name>
<dbReference type="EMBL" id="CAXLJL010000112">
    <property type="protein sequence ID" value="CAL5131892.1"/>
    <property type="molecule type" value="Genomic_DNA"/>
</dbReference>
<feature type="transmembrane region" description="Helical" evidence="8">
    <location>
        <begin position="184"/>
        <end position="203"/>
    </location>
</feature>
<comment type="similarity">
    <text evidence="2">Belongs to the PGAP2 family.</text>
</comment>
<feature type="transmembrane region" description="Helical" evidence="8">
    <location>
        <begin position="224"/>
        <end position="242"/>
    </location>
</feature>
<dbReference type="InterPro" id="IPR019402">
    <property type="entry name" value="CWH43_N"/>
</dbReference>
<evidence type="ECO:0000256" key="6">
    <source>
        <dbReference type="ARBA" id="ARBA00023034"/>
    </source>
</evidence>
<evidence type="ECO:0000256" key="8">
    <source>
        <dbReference type="SAM" id="Phobius"/>
    </source>
</evidence>
<keyword evidence="3" id="KW-0337">GPI-anchor biosynthesis</keyword>
<protein>
    <recommendedName>
        <fullName evidence="9">CWH43-like N-terminal domain-containing protein</fullName>
    </recommendedName>
</protein>
<dbReference type="PANTHER" id="PTHR12892">
    <property type="entry name" value="FGF RECEPTOR ACTIVATING PROTEIN 1"/>
    <property type="match status" value="1"/>
</dbReference>
<accession>A0AAV2T354</accession>
<comment type="caution">
    <text evidence="10">The sequence shown here is derived from an EMBL/GenBank/DDBJ whole genome shotgun (WGS) entry which is preliminary data.</text>
</comment>
<dbReference type="InterPro" id="IPR039545">
    <property type="entry name" value="PGAP2"/>
</dbReference>
<evidence type="ECO:0000256" key="5">
    <source>
        <dbReference type="ARBA" id="ARBA00022989"/>
    </source>
</evidence>
<evidence type="ECO:0000313" key="10">
    <source>
        <dbReference type="EMBL" id="CAL5131892.1"/>
    </source>
</evidence>
<gene>
    <name evidence="10" type="ORF">CDAUBV1_LOCUS4426</name>
</gene>
<keyword evidence="7 8" id="KW-0472">Membrane</keyword>
<keyword evidence="6" id="KW-0333">Golgi apparatus</keyword>
<feature type="domain" description="CWH43-like N-terminal" evidence="9">
    <location>
        <begin position="58"/>
        <end position="248"/>
    </location>
</feature>
<reference evidence="10" key="1">
    <citation type="submission" date="2024-06" db="EMBL/GenBank/DDBJ databases">
        <authorList>
            <person name="Liu X."/>
            <person name="Lenzi L."/>
            <person name="Haldenby T S."/>
            <person name="Uol C."/>
        </authorList>
    </citation>
    <scope>NUCLEOTIDE SEQUENCE</scope>
</reference>
<evidence type="ECO:0000256" key="4">
    <source>
        <dbReference type="ARBA" id="ARBA00022692"/>
    </source>
</evidence>
<evidence type="ECO:0000256" key="7">
    <source>
        <dbReference type="ARBA" id="ARBA00023136"/>
    </source>
</evidence>
<dbReference type="AlphaFoldDB" id="A0AAV2T354"/>
<proteinExistence type="inferred from homology"/>
<evidence type="ECO:0000259" key="9">
    <source>
        <dbReference type="Pfam" id="PF10277"/>
    </source>
</evidence>
<evidence type="ECO:0000313" key="11">
    <source>
        <dbReference type="Proteomes" id="UP001497525"/>
    </source>
</evidence>
<evidence type="ECO:0000256" key="2">
    <source>
        <dbReference type="ARBA" id="ARBA00007414"/>
    </source>
</evidence>
<evidence type="ECO:0000256" key="1">
    <source>
        <dbReference type="ARBA" id="ARBA00004653"/>
    </source>
</evidence>
<organism evidence="10 11">
    <name type="scientific">Calicophoron daubneyi</name>
    <name type="common">Rumen fluke</name>
    <name type="synonym">Paramphistomum daubneyi</name>
    <dbReference type="NCBI Taxonomy" id="300641"/>
    <lineage>
        <taxon>Eukaryota</taxon>
        <taxon>Metazoa</taxon>
        <taxon>Spiralia</taxon>
        <taxon>Lophotrochozoa</taxon>
        <taxon>Platyhelminthes</taxon>
        <taxon>Trematoda</taxon>
        <taxon>Digenea</taxon>
        <taxon>Plagiorchiida</taxon>
        <taxon>Pronocephalata</taxon>
        <taxon>Paramphistomoidea</taxon>
        <taxon>Paramphistomidae</taxon>
        <taxon>Calicophoron</taxon>
    </lineage>
</organism>
<dbReference type="GO" id="GO:0006506">
    <property type="term" value="P:GPI anchor biosynthetic process"/>
    <property type="evidence" value="ECO:0007669"/>
    <property type="project" value="UniProtKB-KW"/>
</dbReference>
<dbReference type="PANTHER" id="PTHR12892:SF11">
    <property type="entry name" value="POST-GPI ATTACHMENT TO PROTEINS FACTOR 2"/>
    <property type="match status" value="1"/>
</dbReference>